<dbReference type="SUPFAM" id="SSF56672">
    <property type="entry name" value="DNA/RNA polymerases"/>
    <property type="match status" value="1"/>
</dbReference>
<dbReference type="InterPro" id="IPR050951">
    <property type="entry name" value="Retrovirus_Pol_polyprotein"/>
</dbReference>
<dbReference type="FunFam" id="3.30.70.270:FF:000020">
    <property type="entry name" value="Transposon Tf2-6 polyprotein-like Protein"/>
    <property type="match status" value="1"/>
</dbReference>
<evidence type="ECO:0000256" key="6">
    <source>
        <dbReference type="ARBA" id="ARBA00022801"/>
    </source>
</evidence>
<dbReference type="AlphaFoldDB" id="A0A2G9UKK5"/>
<keyword evidence="5" id="KW-0255">Endonuclease</keyword>
<dbReference type="Gene3D" id="3.30.70.270">
    <property type="match status" value="2"/>
</dbReference>
<dbReference type="EC" id="2.7.7.49" evidence="1"/>
<name>A0A2G9UKK5_TELCI</name>
<dbReference type="OrthoDB" id="5846972at2759"/>
<reference evidence="9 10" key="1">
    <citation type="submission" date="2015-09" db="EMBL/GenBank/DDBJ databases">
        <title>Draft genome of the parasitic nematode Teladorsagia circumcincta isolate WARC Sus (inbred).</title>
        <authorList>
            <person name="Mitreva M."/>
        </authorList>
    </citation>
    <scope>NUCLEOTIDE SEQUENCE [LARGE SCALE GENOMIC DNA]</scope>
    <source>
        <strain evidence="9 10">S</strain>
    </source>
</reference>
<dbReference type="GO" id="GO:0004519">
    <property type="term" value="F:endonuclease activity"/>
    <property type="evidence" value="ECO:0007669"/>
    <property type="project" value="UniProtKB-KW"/>
</dbReference>
<evidence type="ECO:0000256" key="5">
    <source>
        <dbReference type="ARBA" id="ARBA00022759"/>
    </source>
</evidence>
<evidence type="ECO:0000256" key="4">
    <source>
        <dbReference type="ARBA" id="ARBA00022722"/>
    </source>
</evidence>
<evidence type="ECO:0000313" key="9">
    <source>
        <dbReference type="EMBL" id="PIO70757.1"/>
    </source>
</evidence>
<keyword evidence="10" id="KW-1185">Reference proteome</keyword>
<dbReference type="GO" id="GO:0016787">
    <property type="term" value="F:hydrolase activity"/>
    <property type="evidence" value="ECO:0007669"/>
    <property type="project" value="UniProtKB-KW"/>
</dbReference>
<evidence type="ECO:0000256" key="3">
    <source>
        <dbReference type="ARBA" id="ARBA00022695"/>
    </source>
</evidence>
<dbReference type="EMBL" id="KZ346166">
    <property type="protein sequence ID" value="PIO70757.1"/>
    <property type="molecule type" value="Genomic_DNA"/>
</dbReference>
<keyword evidence="7" id="KW-0695">RNA-directed DNA polymerase</keyword>
<dbReference type="Proteomes" id="UP000230423">
    <property type="component" value="Unassembled WGS sequence"/>
</dbReference>
<dbReference type="Pfam" id="PF17917">
    <property type="entry name" value="RT_RNaseH"/>
    <property type="match status" value="1"/>
</dbReference>
<dbReference type="InterPro" id="IPR043502">
    <property type="entry name" value="DNA/RNA_pol_sf"/>
</dbReference>
<sequence length="309" mass="35316">MSRILSGLEDSCLAYIDDIIIFNKSFAEHLQALRTVFERFRVFNIKTSGKKLTEIAQSKITFLGHEISYNSYSPADRNIRAMKEFPTPTTAKEVKRFIGMANFFRRFIRNFAGIAAPLYELTKTNAKFLWGTRQEEAFIALRDCLASKPCLAYPRDREFILCTDGSSLAVGAGLFQRSEDDDNKLVAIGYFSKALTDSQKRWSPTHIELFAMVSALRFFRATIYGNLTRVLSDHKPLTFLLKHNKIHDNLARWIVELQSYNITIEYLKGSSNTVADCLSRVTRPSSQFQEGSPEIDDIVEFPRCLVGFR</sequence>
<keyword evidence="2" id="KW-0808">Transferase</keyword>
<evidence type="ECO:0000256" key="7">
    <source>
        <dbReference type="ARBA" id="ARBA00022918"/>
    </source>
</evidence>
<dbReference type="GO" id="GO:0003964">
    <property type="term" value="F:RNA-directed DNA polymerase activity"/>
    <property type="evidence" value="ECO:0007669"/>
    <property type="project" value="UniProtKB-KW"/>
</dbReference>
<dbReference type="InterPro" id="IPR000477">
    <property type="entry name" value="RT_dom"/>
</dbReference>
<dbReference type="InterPro" id="IPR041373">
    <property type="entry name" value="RT_RNaseH"/>
</dbReference>
<gene>
    <name evidence="9" type="ORF">TELCIR_07378</name>
</gene>
<evidence type="ECO:0000256" key="1">
    <source>
        <dbReference type="ARBA" id="ARBA00012493"/>
    </source>
</evidence>
<evidence type="ECO:0000256" key="2">
    <source>
        <dbReference type="ARBA" id="ARBA00022679"/>
    </source>
</evidence>
<keyword evidence="4" id="KW-0540">Nuclease</keyword>
<protein>
    <recommendedName>
        <fullName evidence="1">RNA-directed DNA polymerase</fullName>
        <ecNumber evidence="1">2.7.7.49</ecNumber>
    </recommendedName>
</protein>
<evidence type="ECO:0000259" key="8">
    <source>
        <dbReference type="PROSITE" id="PS50878"/>
    </source>
</evidence>
<proteinExistence type="predicted"/>
<dbReference type="CDD" id="cd09274">
    <property type="entry name" value="RNase_HI_RT_Ty3"/>
    <property type="match status" value="1"/>
</dbReference>
<organism evidence="9 10">
    <name type="scientific">Teladorsagia circumcincta</name>
    <name type="common">Brown stomach worm</name>
    <name type="synonym">Ostertagia circumcincta</name>
    <dbReference type="NCBI Taxonomy" id="45464"/>
    <lineage>
        <taxon>Eukaryota</taxon>
        <taxon>Metazoa</taxon>
        <taxon>Ecdysozoa</taxon>
        <taxon>Nematoda</taxon>
        <taxon>Chromadorea</taxon>
        <taxon>Rhabditida</taxon>
        <taxon>Rhabditina</taxon>
        <taxon>Rhabditomorpha</taxon>
        <taxon>Strongyloidea</taxon>
        <taxon>Trichostrongylidae</taxon>
        <taxon>Teladorsagia</taxon>
    </lineage>
</organism>
<keyword evidence="6" id="KW-0378">Hydrolase</keyword>
<dbReference type="InterPro" id="IPR043128">
    <property type="entry name" value="Rev_trsase/Diguanyl_cyclase"/>
</dbReference>
<dbReference type="PROSITE" id="PS50878">
    <property type="entry name" value="RT_POL"/>
    <property type="match status" value="1"/>
</dbReference>
<dbReference type="Pfam" id="PF00078">
    <property type="entry name" value="RVT_1"/>
    <property type="match status" value="1"/>
</dbReference>
<evidence type="ECO:0000313" key="10">
    <source>
        <dbReference type="Proteomes" id="UP000230423"/>
    </source>
</evidence>
<dbReference type="PANTHER" id="PTHR37984:SF5">
    <property type="entry name" value="PROTEIN NYNRIN-LIKE"/>
    <property type="match status" value="1"/>
</dbReference>
<feature type="domain" description="Reverse transcriptase" evidence="8">
    <location>
        <begin position="1"/>
        <end position="67"/>
    </location>
</feature>
<dbReference type="PANTHER" id="PTHR37984">
    <property type="entry name" value="PROTEIN CBG26694"/>
    <property type="match status" value="1"/>
</dbReference>
<accession>A0A2G9UKK5</accession>
<keyword evidence="3" id="KW-0548">Nucleotidyltransferase</keyword>